<evidence type="ECO:0000256" key="2">
    <source>
        <dbReference type="RuleBase" id="RU369063"/>
    </source>
</evidence>
<dbReference type="GO" id="GO:0007062">
    <property type="term" value="P:sister chromatid cohesion"/>
    <property type="evidence" value="ECO:0007669"/>
    <property type="project" value="UniProtKB-UniRule"/>
</dbReference>
<dbReference type="EMBL" id="JADWDJ010000014">
    <property type="protein sequence ID" value="KAG5270479.1"/>
    <property type="molecule type" value="Genomic_DNA"/>
</dbReference>
<gene>
    <name evidence="6" type="ORF">AALO_G00193090</name>
</gene>
<feature type="compositionally biased region" description="Polar residues" evidence="4">
    <location>
        <begin position="1122"/>
        <end position="1132"/>
    </location>
</feature>
<comment type="subunit">
    <text evidence="2">Part of the cohesin complex which is composed of a heterodimer between a SMC1 protein (SMC1A or SMC1B) and SMC3, which are attached via their hinge domain, and RAD21 which link them at their heads, and one STAG protein.</text>
</comment>
<evidence type="ECO:0000256" key="1">
    <source>
        <dbReference type="ARBA" id="ARBA00005486"/>
    </source>
</evidence>
<evidence type="ECO:0000259" key="5">
    <source>
        <dbReference type="PROSITE" id="PS51425"/>
    </source>
</evidence>
<keyword evidence="2" id="KW-0131">Cell cycle</keyword>
<feature type="region of interest" description="Disordered" evidence="4">
    <location>
        <begin position="1054"/>
        <end position="1259"/>
    </location>
</feature>
<dbReference type="PROSITE" id="PS51425">
    <property type="entry name" value="SCD"/>
    <property type="match status" value="1"/>
</dbReference>
<dbReference type="InterPro" id="IPR013721">
    <property type="entry name" value="STAG"/>
</dbReference>
<evidence type="ECO:0000256" key="4">
    <source>
        <dbReference type="SAM" id="MobiDB-lite"/>
    </source>
</evidence>
<dbReference type="SUPFAM" id="SSF48371">
    <property type="entry name" value="ARM repeat"/>
    <property type="match status" value="1"/>
</dbReference>
<dbReference type="InterPro" id="IPR016024">
    <property type="entry name" value="ARM-type_fold"/>
</dbReference>
<comment type="subcellular location">
    <subcellularLocation>
        <location evidence="2">Nucleus</location>
    </subcellularLocation>
    <subcellularLocation>
        <location evidence="2">Chromosome</location>
    </subcellularLocation>
    <subcellularLocation>
        <location evidence="2">Chromosome</location>
        <location evidence="2">Centromere</location>
    </subcellularLocation>
</comment>
<dbReference type="Pfam" id="PF21581">
    <property type="entry name" value="SCD"/>
    <property type="match status" value="1"/>
</dbReference>
<dbReference type="GO" id="GO:0008278">
    <property type="term" value="C:cohesin complex"/>
    <property type="evidence" value="ECO:0007669"/>
    <property type="project" value="UniProtKB-UniRule"/>
</dbReference>
<dbReference type="Pfam" id="PF24571">
    <property type="entry name" value="HEAT_SCC3-SA"/>
    <property type="match status" value="1"/>
</dbReference>
<name>A0AAV6G5S2_9TELE</name>
<evidence type="ECO:0000313" key="7">
    <source>
        <dbReference type="Proteomes" id="UP000823561"/>
    </source>
</evidence>
<accession>A0AAV6G5S2</accession>
<dbReference type="Proteomes" id="UP000823561">
    <property type="component" value="Chromosome 14"/>
</dbReference>
<keyword evidence="2" id="KW-0132">Cell division</keyword>
<dbReference type="GO" id="GO:0051301">
    <property type="term" value="P:cell division"/>
    <property type="evidence" value="ECO:0007669"/>
    <property type="project" value="UniProtKB-UniRule"/>
</dbReference>
<dbReference type="InterPro" id="IPR020839">
    <property type="entry name" value="SCD"/>
</dbReference>
<feature type="compositionally biased region" description="Acidic residues" evidence="4">
    <location>
        <begin position="1198"/>
        <end position="1235"/>
    </location>
</feature>
<evidence type="ECO:0000256" key="3">
    <source>
        <dbReference type="SAM" id="Coils"/>
    </source>
</evidence>
<dbReference type="Pfam" id="PF08514">
    <property type="entry name" value="STAG"/>
    <property type="match status" value="1"/>
</dbReference>
<dbReference type="GO" id="GO:0005634">
    <property type="term" value="C:nucleus"/>
    <property type="evidence" value="ECO:0007669"/>
    <property type="project" value="UniProtKB-SubCell"/>
</dbReference>
<feature type="region of interest" description="Disordered" evidence="4">
    <location>
        <begin position="1"/>
        <end position="104"/>
    </location>
</feature>
<feature type="compositionally biased region" description="Acidic residues" evidence="4">
    <location>
        <begin position="1"/>
        <end position="23"/>
    </location>
</feature>
<evidence type="ECO:0000313" key="6">
    <source>
        <dbReference type="EMBL" id="KAG5270479.1"/>
    </source>
</evidence>
<feature type="compositionally biased region" description="Basic and acidic residues" evidence="4">
    <location>
        <begin position="90"/>
        <end position="102"/>
    </location>
</feature>
<feature type="compositionally biased region" description="Low complexity" evidence="4">
    <location>
        <begin position="1181"/>
        <end position="1197"/>
    </location>
</feature>
<dbReference type="InterPro" id="IPR011989">
    <property type="entry name" value="ARM-like"/>
</dbReference>
<protein>
    <recommendedName>
        <fullName evidence="2">Cohesin subunit SA</fullName>
    </recommendedName>
    <alternativeName>
        <fullName evidence="2">SCC3 homolog</fullName>
    </alternativeName>
    <alternativeName>
        <fullName evidence="2">Stromal antigen</fullName>
    </alternativeName>
</protein>
<dbReference type="PANTHER" id="PTHR11199">
    <property type="entry name" value="STROMAL ANTIGEN"/>
    <property type="match status" value="1"/>
</dbReference>
<dbReference type="InterPro" id="IPR056396">
    <property type="entry name" value="HEAT_SCC3-SA"/>
</dbReference>
<keyword evidence="2" id="KW-0159">Chromosome partition</keyword>
<reference evidence="6" key="1">
    <citation type="submission" date="2020-10" db="EMBL/GenBank/DDBJ databases">
        <title>Chromosome-scale genome assembly of the Allis shad, Alosa alosa.</title>
        <authorList>
            <person name="Margot Z."/>
            <person name="Christophe K."/>
            <person name="Cabau C."/>
            <person name="Louis A."/>
            <person name="Berthelot C."/>
            <person name="Parey E."/>
            <person name="Roest Crollius H."/>
            <person name="Montfort J."/>
            <person name="Robinson-Rechavi M."/>
            <person name="Bucao C."/>
            <person name="Bouchez O."/>
            <person name="Gislard M."/>
            <person name="Lluch J."/>
            <person name="Milhes M."/>
            <person name="Lampietro C."/>
            <person name="Lopez Roques C."/>
            <person name="Donnadieu C."/>
            <person name="Braasch I."/>
            <person name="Desvignes T."/>
            <person name="Postlethwait J."/>
            <person name="Bobe J."/>
            <person name="Guiguen Y."/>
        </authorList>
    </citation>
    <scope>NUCLEOTIDE SEQUENCE</scope>
    <source>
        <strain evidence="6">M-15738</strain>
        <tissue evidence="6">Blood</tissue>
    </source>
</reference>
<comment type="similarity">
    <text evidence="1 2">Belongs to the SCC3 family.</text>
</comment>
<dbReference type="GO" id="GO:0000785">
    <property type="term" value="C:chromatin"/>
    <property type="evidence" value="ECO:0007669"/>
    <property type="project" value="UniProtKB-UniRule"/>
</dbReference>
<dbReference type="GO" id="GO:0003682">
    <property type="term" value="F:chromatin binding"/>
    <property type="evidence" value="ECO:0007669"/>
    <property type="project" value="TreeGrafter"/>
</dbReference>
<dbReference type="InterPro" id="IPR039662">
    <property type="entry name" value="Cohesin_Scc3/SA"/>
</dbReference>
<comment type="caution">
    <text evidence="6">The sequence shown here is derived from an EMBL/GenBank/DDBJ whole genome shotgun (WGS) entry which is preliminary data.</text>
</comment>
<keyword evidence="2" id="KW-0158">Chromosome</keyword>
<dbReference type="GO" id="GO:0007059">
    <property type="term" value="P:chromosome segregation"/>
    <property type="evidence" value="ECO:0007669"/>
    <property type="project" value="UniProtKB-KW"/>
</dbReference>
<dbReference type="PANTHER" id="PTHR11199:SF10">
    <property type="entry name" value="COHESIN SUBUNIT SA"/>
    <property type="match status" value="1"/>
</dbReference>
<dbReference type="GO" id="GO:0000775">
    <property type="term" value="C:chromosome, centromeric region"/>
    <property type="evidence" value="ECO:0007669"/>
    <property type="project" value="UniProtKB-SubCell"/>
</dbReference>
<feature type="domain" description="SCD" evidence="5">
    <location>
        <begin position="316"/>
        <end position="401"/>
    </location>
</feature>
<keyword evidence="7" id="KW-1185">Reference proteome</keyword>
<proteinExistence type="inferred from homology"/>
<keyword evidence="2" id="KW-0539">Nucleus</keyword>
<sequence length="1259" mass="141982">MDMEQLEDSALESSEEELSEDVSESGSDFEVQLKSKKRMKQTVAHGTLPPKRPRRNVSDQSSSSLTPPARSSSPVQKGPRCTSRQQRGRNGGEQEEGGKEHTTAGSLYEAVSSGRCALATVVSEWLEDYKQDREAGLLELINFLVQCCGCRGVVSKEMLTSMQNSDIICQLTKEFKEDSAAYPLSSVGPQWRRFRESLCEFVAQLVRRCQHSLLYDDFLFSTLVPLLTGLADSQVRAFRHTSTFIAMKLMSAVVEVAVSVFAQIQVTNRRCELEKNKTSEHRATQKLEELEQSYSELMEHQTELCSIMNAIFKGVFVHRYRDRVPEIRAVCMEELGGWVLTNSSVFLNDGYLKYLGWMLHDKQPVVRLRCVKALQRLHEEKEFIGRLELFTSRFKERMLNMALDKDAEVAVEAVKLLLLIHKNSEDGLSDEECTRVFPLVFAIHRGLASAAGSFLYHILCTEVDKIIEEIGTEKRHETFLNLLINFFIQSKYHEHGEYMLDSLWDVAGTELRDWETMTSLLLQERDGEDALGDDEEAALIELMICAVRQAAEATPPVSRTHGKKNLTMKDKKIQTQDRRRITTHFTPLLPQLLSKYSADVGKVKCLLRAPLYFDLSTYSSNGHSEKSVDRLLSVVCEIVEKLTEESVLRECARLASALCTEPYALSTRAHRAFSQMLDQQVERFSAVHSDLLQGTADDDEVYTAASSLKRISIFSSCMDLSSWKLFDPCFALLKTGVQSMGFDKELMVPALKCTAFHLLWERKKISDSPTTNKAEVKRLKKEVRSFCIVCQSCLSLGHAQVRDQAFMLLCDVLTVFSAGSVKGSPEFKHLALVPDETLRSEMASFVLDYIFTDPDDEDNNSGEEENLEGEVGKITSLQLRRSQLAAYCRLILCGVLELYAASDIFKYYSKFNRDYGDIIKETLRKSKIISPVQCAKTVCLSLQQMFTALGDEQHTRQEFVELREVARRHAMSFGINLHLIRKPLLTLHQDGIQFALRGGVEGNGSPPNLAFLEVLSEFSFKLMRQDRQQLLEYLKQAGVSVRSPWLKMYERSLQSGAARGPEDPPPSRTASPRAKRPRRSSRPGSVRSVTESSLLGDSSIGQLATPMLTSTVQRKGPGLQGLQASEHGSASAGSIRAYSPDRESLQPSEQPISERESEDEFEESSLQRKTVSSRKRQAHGSSSVSGDISSQLDLLSLIEEDKDEDEIQEPEEEEEEEEEEEPEIEEFEEESDDDMSMALPTNRHSSHPTFPSILEELFD</sequence>
<keyword evidence="3" id="KW-0175">Coiled coil</keyword>
<feature type="compositionally biased region" description="Low complexity" evidence="4">
    <location>
        <begin position="61"/>
        <end position="74"/>
    </location>
</feature>
<organism evidence="6 7">
    <name type="scientific">Alosa alosa</name>
    <name type="common">allis shad</name>
    <dbReference type="NCBI Taxonomy" id="278164"/>
    <lineage>
        <taxon>Eukaryota</taxon>
        <taxon>Metazoa</taxon>
        <taxon>Chordata</taxon>
        <taxon>Craniata</taxon>
        <taxon>Vertebrata</taxon>
        <taxon>Euteleostomi</taxon>
        <taxon>Actinopterygii</taxon>
        <taxon>Neopterygii</taxon>
        <taxon>Teleostei</taxon>
        <taxon>Clupei</taxon>
        <taxon>Clupeiformes</taxon>
        <taxon>Clupeoidei</taxon>
        <taxon>Clupeidae</taxon>
        <taxon>Alosa</taxon>
    </lineage>
</organism>
<dbReference type="Gene3D" id="1.25.10.10">
    <property type="entry name" value="Leucine-rich Repeat Variant"/>
    <property type="match status" value="1"/>
</dbReference>
<feature type="coiled-coil region" evidence="3">
    <location>
        <begin position="273"/>
        <end position="300"/>
    </location>
</feature>
<dbReference type="AlphaFoldDB" id="A0AAV6G5S2"/>
<feature type="compositionally biased region" description="Polar residues" evidence="4">
    <location>
        <begin position="1091"/>
        <end position="1113"/>
    </location>
</feature>
<comment type="function">
    <text evidence="2">Component of cohesin complex, a complex required for the cohesion of sister chromatids after DNA replication. The cohesin complex apparently forms a large proteinaceous ring within which sister chromatids can be trapped. At anaphase, the complex is cleaved and dissociates from chromatin, allowing sister chromatids to segregate.</text>
</comment>